<evidence type="ECO:0000256" key="3">
    <source>
        <dbReference type="ARBA" id="ARBA00022801"/>
    </source>
</evidence>
<keyword evidence="6" id="KW-0326">Glycosidase</keyword>
<dbReference type="InterPro" id="IPR036881">
    <property type="entry name" value="Glyco_hydro_3_C_sf"/>
</dbReference>
<dbReference type="InterPro" id="IPR026891">
    <property type="entry name" value="Fn3-like"/>
</dbReference>
<keyword evidence="4" id="KW-0812">Transmembrane</keyword>
<evidence type="ECO:0000313" key="6">
    <source>
        <dbReference type="EMBL" id="BAU54978.1"/>
    </source>
</evidence>
<dbReference type="Pfam" id="PF00933">
    <property type="entry name" value="Glyco_hydro_3"/>
    <property type="match status" value="1"/>
</dbReference>
<dbReference type="SUPFAM" id="SSF51445">
    <property type="entry name" value="(Trans)glycosidases"/>
    <property type="match status" value="1"/>
</dbReference>
<dbReference type="PANTHER" id="PTHR42721:SF3">
    <property type="entry name" value="BETA-D-XYLOSIDASE 5-RELATED"/>
    <property type="match status" value="1"/>
</dbReference>
<dbReference type="InterPro" id="IPR017853">
    <property type="entry name" value="GH"/>
</dbReference>
<evidence type="ECO:0000256" key="4">
    <source>
        <dbReference type="SAM" id="Phobius"/>
    </source>
</evidence>
<dbReference type="PANTHER" id="PTHR42721">
    <property type="entry name" value="SUGAR HYDROLASE-RELATED"/>
    <property type="match status" value="1"/>
</dbReference>
<keyword evidence="3 6" id="KW-0378">Hydrolase</keyword>
<dbReference type="GO" id="GO:0045493">
    <property type="term" value="P:xylan catabolic process"/>
    <property type="evidence" value="ECO:0007669"/>
    <property type="project" value="InterPro"/>
</dbReference>
<dbReference type="GO" id="GO:0046556">
    <property type="term" value="F:alpha-L-arabinofuranosidase activity"/>
    <property type="evidence" value="ECO:0007669"/>
    <property type="project" value="TreeGrafter"/>
</dbReference>
<reference evidence="6 7" key="1">
    <citation type="submission" date="2015-12" db="EMBL/GenBank/DDBJ databases">
        <title>Genome sequence of Mucilaginibacter gotjawali.</title>
        <authorList>
            <person name="Lee J.S."/>
            <person name="Lee K.C."/>
            <person name="Kim K.K."/>
            <person name="Lee B.W."/>
        </authorList>
    </citation>
    <scope>NUCLEOTIDE SEQUENCE [LARGE SCALE GENOMIC DNA]</scope>
    <source>
        <strain evidence="6 7">SA3-7</strain>
    </source>
</reference>
<dbReference type="SUPFAM" id="SSF52279">
    <property type="entry name" value="Beta-D-glucan exohydrolase, C-terminal domain"/>
    <property type="match status" value="1"/>
</dbReference>
<sequence>MARKVGDAMHRVSTKLVFYLLTVTKTFKLAPAMKIKLTTLVYLLVCLSFLPVFLKAQDKLVYKDPSQPIDSRVKDLVSRLTLEEKVSLLGYQSKAVPRLGIPAYNWWNEALHGVARAGEATIFPQAIGMAATFNDDLLKQESTIISTEARAKYNLAVAKDKRIQYMGLTFWTPNINIFRDPRWGRGQETYGEDPFLTATMGSAFVKGMQGDDPRYLKASATAKHFAVHSGPEATRDKFDAIVDEKDLRETYLYAFHTLVTNGVESVMSAYNRVNGMPNSINKMLLSDILRKEWGFKGHVVTDCGALNDVYETHKTLPGPVETAAAAIKAGIDLDCSTVLQEDAINAVKKGLLTEKEIDGALSRILRTEFKLGFYDDPTLNPYHAYGADSVHNDAHIALARKAAQQSMVLLKNDNNILPLNKNTLGSMMVIGPNAGAIDPMVGNYHGTSGKVVNFVEGITKTLGPGTRVEYDLGCDYKDTVHFGGTWAAGNAEATIAVIGLSPVLEGEAGDAFLSESGGDKKSLSLPASEIKFMKELRKSCQHKPIIAVITAGSDVDIDAIAPYADAVIMAWYPGEQGGNALADLVFGDVSPSGHLPLTFYKALSNVPDYSDYNMKGRTYRYYNGPMQYPFGFGLSYTTFNYELKNGPKEKYKLKDTITTDIQVKNTGNMDGDEVVQAYIEYPQIDRMPVKELKTFKRVSVTKGGTQTVSIKIPVGELQKWDMSTHSWKLYPGNYKLVLGSSSADEKLGLTFSVNK</sequence>
<accession>A0A0X8X4K4</accession>
<evidence type="ECO:0000256" key="2">
    <source>
        <dbReference type="ARBA" id="ARBA00022729"/>
    </source>
</evidence>
<dbReference type="SMART" id="SM01217">
    <property type="entry name" value="Fn3_like"/>
    <property type="match status" value="1"/>
</dbReference>
<keyword evidence="4" id="KW-0472">Membrane</keyword>
<proteinExistence type="inferred from homology"/>
<keyword evidence="4" id="KW-1133">Transmembrane helix</keyword>
<dbReference type="KEGG" id="mgot:MgSA37_03158"/>
<dbReference type="Gene3D" id="2.60.40.10">
    <property type="entry name" value="Immunoglobulins"/>
    <property type="match status" value="1"/>
</dbReference>
<dbReference type="InterPro" id="IPR044993">
    <property type="entry name" value="BXL"/>
</dbReference>
<feature type="transmembrane region" description="Helical" evidence="4">
    <location>
        <begin position="35"/>
        <end position="54"/>
    </location>
</feature>
<dbReference type="Gene3D" id="3.20.20.300">
    <property type="entry name" value="Glycoside hydrolase, family 3, N-terminal domain"/>
    <property type="match status" value="1"/>
</dbReference>
<keyword evidence="7" id="KW-1185">Reference proteome</keyword>
<dbReference type="InterPro" id="IPR036962">
    <property type="entry name" value="Glyco_hydro_3_N_sf"/>
</dbReference>
<dbReference type="Pfam" id="PF01915">
    <property type="entry name" value="Glyco_hydro_3_C"/>
    <property type="match status" value="1"/>
</dbReference>
<organism evidence="6 7">
    <name type="scientific">Mucilaginibacter gotjawali</name>
    <dbReference type="NCBI Taxonomy" id="1550579"/>
    <lineage>
        <taxon>Bacteria</taxon>
        <taxon>Pseudomonadati</taxon>
        <taxon>Bacteroidota</taxon>
        <taxon>Sphingobacteriia</taxon>
        <taxon>Sphingobacteriales</taxon>
        <taxon>Sphingobacteriaceae</taxon>
        <taxon>Mucilaginibacter</taxon>
    </lineage>
</organism>
<evidence type="ECO:0000313" key="7">
    <source>
        <dbReference type="Proteomes" id="UP000218263"/>
    </source>
</evidence>
<dbReference type="InterPro" id="IPR002772">
    <property type="entry name" value="Glyco_hydro_3_C"/>
</dbReference>
<gene>
    <name evidence="6" type="primary">xyl3A_2</name>
    <name evidence="6" type="ORF">MgSA37_03158</name>
</gene>
<comment type="similarity">
    <text evidence="1">Belongs to the glycosyl hydrolase 3 family.</text>
</comment>
<dbReference type="AlphaFoldDB" id="A0A0X8X4K4"/>
<evidence type="ECO:0000256" key="1">
    <source>
        <dbReference type="ARBA" id="ARBA00005336"/>
    </source>
</evidence>
<dbReference type="Pfam" id="PF14310">
    <property type="entry name" value="Fn3-like"/>
    <property type="match status" value="1"/>
</dbReference>
<dbReference type="InterPro" id="IPR001764">
    <property type="entry name" value="Glyco_hydro_3_N"/>
</dbReference>
<protein>
    <submittedName>
        <fullName evidence="6">Xylan 1,4-beta-xylosidase</fullName>
        <ecNumber evidence="6">3.2.1.37</ecNumber>
    </submittedName>
</protein>
<dbReference type="GO" id="GO:0031222">
    <property type="term" value="P:arabinan catabolic process"/>
    <property type="evidence" value="ECO:0007669"/>
    <property type="project" value="TreeGrafter"/>
</dbReference>
<dbReference type="Gene3D" id="3.40.50.1700">
    <property type="entry name" value="Glycoside hydrolase family 3 C-terminal domain"/>
    <property type="match status" value="1"/>
</dbReference>
<evidence type="ECO:0000259" key="5">
    <source>
        <dbReference type="SMART" id="SM01217"/>
    </source>
</evidence>
<feature type="domain" description="Fibronectin type III-like" evidence="5">
    <location>
        <begin position="673"/>
        <end position="742"/>
    </location>
</feature>
<dbReference type="PRINTS" id="PR00133">
    <property type="entry name" value="GLHYDRLASE3"/>
</dbReference>
<dbReference type="EC" id="3.2.1.37" evidence="6"/>
<keyword evidence="2" id="KW-0732">Signal</keyword>
<dbReference type="GO" id="GO:0009044">
    <property type="term" value="F:xylan 1,4-beta-xylosidase activity"/>
    <property type="evidence" value="ECO:0007669"/>
    <property type="project" value="UniProtKB-EC"/>
</dbReference>
<dbReference type="InterPro" id="IPR013783">
    <property type="entry name" value="Ig-like_fold"/>
</dbReference>
<name>A0A0X8X4K4_9SPHI</name>
<dbReference type="Proteomes" id="UP000218263">
    <property type="component" value="Chromosome"/>
</dbReference>
<dbReference type="EMBL" id="AP017313">
    <property type="protein sequence ID" value="BAU54978.1"/>
    <property type="molecule type" value="Genomic_DNA"/>
</dbReference>